<dbReference type="OrthoDB" id="9800501at2"/>
<accession>A0A4V3RY48</accession>
<name>A0A4V3RY48_9PROT</name>
<evidence type="ECO:0000313" key="4">
    <source>
        <dbReference type="EMBL" id="TGY88999.1"/>
    </source>
</evidence>
<dbReference type="InterPro" id="IPR029046">
    <property type="entry name" value="LolA/LolB/LppX"/>
</dbReference>
<feature type="chain" id="PRO_5020695503" evidence="3">
    <location>
        <begin position="21"/>
        <end position="263"/>
    </location>
</feature>
<keyword evidence="5" id="KW-1185">Reference proteome</keyword>
<dbReference type="AlphaFoldDB" id="A0A4V3RY48"/>
<dbReference type="InterPro" id="IPR004564">
    <property type="entry name" value="OM_lipoprot_carrier_LolA-like"/>
</dbReference>
<keyword evidence="4" id="KW-0449">Lipoprotein</keyword>
<dbReference type="Pfam" id="PF03548">
    <property type="entry name" value="LolA"/>
    <property type="match status" value="1"/>
</dbReference>
<reference evidence="4 5" key="1">
    <citation type="journal article" date="2017" name="Int. J. Syst. Evol. Microbiol.">
        <title>Marinicauda algicola sp. nov., isolated from a marine red alga Rhodosorus marinus.</title>
        <authorList>
            <person name="Jeong S.E."/>
            <person name="Jeon S.H."/>
            <person name="Chun B.H."/>
            <person name="Kim D.W."/>
            <person name="Jeon C.O."/>
        </authorList>
    </citation>
    <scope>NUCLEOTIDE SEQUENCE [LARGE SCALE GENOMIC DNA]</scope>
    <source>
        <strain evidence="4 5">JCM 31718</strain>
    </source>
</reference>
<evidence type="ECO:0000256" key="2">
    <source>
        <dbReference type="SAM" id="MobiDB-lite"/>
    </source>
</evidence>
<evidence type="ECO:0000256" key="3">
    <source>
        <dbReference type="SAM" id="SignalP"/>
    </source>
</evidence>
<proteinExistence type="predicted"/>
<sequence length="263" mass="28128">MTGLTFLLSTAIALVPGATASFGPVPASAGTAHAALVQEAGEPAAEPLPEPEAVEAGPVPAGDTPLLLERESQRPPGEELARISRYFETLDTLSARFEQIAADGSVTTGALALDRPGRVRFDYDDPTPVLLVADGSTVAIADFDLETVDRAPIGQTPFKWLLEPDLDPEGSAAVEEVVRVEDSLYLTLVDPEGESEGRVTLIFSDPDPQAPASEIRLAGWIAVDAFGGFTEVKLTDHARDVRLDPRLFVLDDDPFEDTRRGRR</sequence>
<gene>
    <name evidence="4" type="ORF">E5163_07655</name>
</gene>
<dbReference type="EMBL" id="SRXW01000002">
    <property type="protein sequence ID" value="TGY88999.1"/>
    <property type="molecule type" value="Genomic_DNA"/>
</dbReference>
<dbReference type="Gene3D" id="2.50.20.10">
    <property type="entry name" value="Lipoprotein localisation LolA/LolB/LppX"/>
    <property type="match status" value="1"/>
</dbReference>
<feature type="signal peptide" evidence="3">
    <location>
        <begin position="1"/>
        <end position="20"/>
    </location>
</feature>
<dbReference type="PANTHER" id="PTHR35869:SF1">
    <property type="entry name" value="OUTER-MEMBRANE LIPOPROTEIN CARRIER PROTEIN"/>
    <property type="match status" value="1"/>
</dbReference>
<protein>
    <submittedName>
        <fullName evidence="4">Outer membrane lipoprotein carrier protein LolA</fullName>
    </submittedName>
</protein>
<dbReference type="CDD" id="cd16325">
    <property type="entry name" value="LolA"/>
    <property type="match status" value="1"/>
</dbReference>
<feature type="compositionally biased region" description="Basic and acidic residues" evidence="2">
    <location>
        <begin position="68"/>
        <end position="77"/>
    </location>
</feature>
<dbReference type="PANTHER" id="PTHR35869">
    <property type="entry name" value="OUTER-MEMBRANE LIPOPROTEIN CARRIER PROTEIN"/>
    <property type="match status" value="1"/>
</dbReference>
<comment type="caution">
    <text evidence="4">The sequence shown here is derived from an EMBL/GenBank/DDBJ whole genome shotgun (WGS) entry which is preliminary data.</text>
</comment>
<keyword evidence="1 3" id="KW-0732">Signal</keyword>
<organism evidence="4 5">
    <name type="scientific">Marinicauda algicola</name>
    <dbReference type="NCBI Taxonomy" id="2029849"/>
    <lineage>
        <taxon>Bacteria</taxon>
        <taxon>Pseudomonadati</taxon>
        <taxon>Pseudomonadota</taxon>
        <taxon>Alphaproteobacteria</taxon>
        <taxon>Maricaulales</taxon>
        <taxon>Maricaulaceae</taxon>
        <taxon>Marinicauda</taxon>
    </lineage>
</organism>
<evidence type="ECO:0000313" key="5">
    <source>
        <dbReference type="Proteomes" id="UP000308054"/>
    </source>
</evidence>
<feature type="region of interest" description="Disordered" evidence="2">
    <location>
        <begin position="38"/>
        <end position="77"/>
    </location>
</feature>
<dbReference type="Proteomes" id="UP000308054">
    <property type="component" value="Unassembled WGS sequence"/>
</dbReference>
<dbReference type="RefSeq" id="WP_135995538.1">
    <property type="nucleotide sequence ID" value="NZ_CP071057.1"/>
</dbReference>
<dbReference type="SUPFAM" id="SSF89392">
    <property type="entry name" value="Prokaryotic lipoproteins and lipoprotein localization factors"/>
    <property type="match status" value="1"/>
</dbReference>
<evidence type="ECO:0000256" key="1">
    <source>
        <dbReference type="ARBA" id="ARBA00022729"/>
    </source>
</evidence>